<dbReference type="PROSITE" id="PS51221">
    <property type="entry name" value="TTL"/>
    <property type="match status" value="1"/>
</dbReference>
<evidence type="ECO:0000256" key="2">
    <source>
        <dbReference type="ARBA" id="ARBA00022598"/>
    </source>
</evidence>
<evidence type="ECO:0000256" key="5">
    <source>
        <dbReference type="ARBA" id="ARBA00041448"/>
    </source>
</evidence>
<organism evidence="8 9">
    <name type="scientific">Psylliodes chrysocephalus</name>
    <dbReference type="NCBI Taxonomy" id="3402493"/>
    <lineage>
        <taxon>Eukaryota</taxon>
        <taxon>Metazoa</taxon>
        <taxon>Ecdysozoa</taxon>
        <taxon>Arthropoda</taxon>
        <taxon>Hexapoda</taxon>
        <taxon>Insecta</taxon>
        <taxon>Pterygota</taxon>
        <taxon>Neoptera</taxon>
        <taxon>Endopterygota</taxon>
        <taxon>Coleoptera</taxon>
        <taxon>Polyphaga</taxon>
        <taxon>Cucujiformia</taxon>
        <taxon>Chrysomeloidea</taxon>
        <taxon>Chrysomelidae</taxon>
        <taxon>Galerucinae</taxon>
        <taxon>Alticini</taxon>
        <taxon>Psylliodes</taxon>
    </lineage>
</organism>
<dbReference type="InterPro" id="IPR004344">
    <property type="entry name" value="TTL/TTLL_fam"/>
</dbReference>
<keyword evidence="9" id="KW-1185">Reference proteome</keyword>
<keyword evidence="2" id="KW-0436">Ligase</keyword>
<dbReference type="PANTHER" id="PTHR12241">
    <property type="entry name" value="TUBULIN POLYGLUTAMYLASE"/>
    <property type="match status" value="1"/>
</dbReference>
<dbReference type="OrthoDB" id="2016263at2759"/>
<dbReference type="PANTHER" id="PTHR12241:SF145">
    <property type="entry name" value="TUBULIN POLYGLUTAMYLASE TTLL5"/>
    <property type="match status" value="1"/>
</dbReference>
<dbReference type="GO" id="GO:0036064">
    <property type="term" value="C:ciliary basal body"/>
    <property type="evidence" value="ECO:0007669"/>
    <property type="project" value="TreeGrafter"/>
</dbReference>
<dbReference type="Gene3D" id="3.30.470.20">
    <property type="entry name" value="ATP-grasp fold, B domain"/>
    <property type="match status" value="1"/>
</dbReference>
<protein>
    <recommendedName>
        <fullName evidence="5">Tubulin--tyrosine ligase-like protein 5</fullName>
    </recommendedName>
</protein>
<evidence type="ECO:0000256" key="6">
    <source>
        <dbReference type="ARBA" id="ARBA00049274"/>
    </source>
</evidence>
<dbReference type="SUPFAM" id="SSF56059">
    <property type="entry name" value="Glutathione synthetase ATP-binding domain-like"/>
    <property type="match status" value="1"/>
</dbReference>
<keyword evidence="4" id="KW-0067">ATP-binding</keyword>
<evidence type="ECO:0000256" key="1">
    <source>
        <dbReference type="ARBA" id="ARBA00006820"/>
    </source>
</evidence>
<feature type="region of interest" description="Disordered" evidence="7">
    <location>
        <begin position="1"/>
        <end position="39"/>
    </location>
</feature>
<accession>A0A9P0CZP8</accession>
<dbReference type="Pfam" id="PF03133">
    <property type="entry name" value="TTL"/>
    <property type="match status" value="1"/>
</dbReference>
<sequence>MIKSSDKLSSSYGSINSSNDSIKKKDSKPDTSVGSKDEGDSKPIWDCLDLSQFYSNNNIGLTIPVHPKDSLDQILKQSSNSAIISLDETSVASEESWLTGGLLGSKNTVLLFRSSALANASDSSIQSKPGYKLRITYKVLQAESKLLSKLLDCHGITEVAPNSMDFNLLWTGSHPKPEKVSKYETVLHGEEILLFNFGTIRSLASHQRVNHFPRSYELTRKDRLYKNIERMQHTKGFKHFDFIPQTFVMPIEYRELCSTHHRIKGPWIVKPVASSRGRGIFIVESPNQVPLEEPVVVAKYISNPLLVAGHKCDLRLYVVVTSFDPLLIYIYEEGLVRFATVKYDSSHKQLWNPCMHLCNYSINKYHSDYVKSDDPSAENVGHKWTLSALLRHLKSEGKDTALLMSQIEDMIIKACLSCANSVISACKMFVPNFNNCFELYGFDILIDKNLKPWLLEVNLSPSLNCDSPLDVRLKSAMLADLLSLIGIPAVDPTVRIPTQESNKISNTKASLSNCRRVQSADGLSTNSLLKKHSLTANTVSRSPLPCTPEEARIIRHASAQFKRRGGFVRIFPSADSWAKYSQYLDRTTGIPLSGNSGGNFCINGQHNYNFLLYTHFYPDISLQPPVEKSVARSKQGIRKRDLSVDGYKESNRNVMTNTRQDRYERMLSQGHKSALGPLKISRETQCLEIKKKIVDMLQNGKRITQSEARSTFSHYLGCILRRIVAGPDHDHIDIVLKFLQKASNYLRTPFSVKTPSQKLDYKDRAAVIAKQLNDFLYLYNRETDLYVDKAEKPGQIPSHLFHEFLEHARESDLEELLIYQTTQNISSYSTTPGFPGILKCIPAIPKYYGLKPPIRANKAKVKVNTTTVNVTL</sequence>
<evidence type="ECO:0000313" key="9">
    <source>
        <dbReference type="Proteomes" id="UP001153636"/>
    </source>
</evidence>
<dbReference type="GO" id="GO:0005524">
    <property type="term" value="F:ATP binding"/>
    <property type="evidence" value="ECO:0007669"/>
    <property type="project" value="UniProtKB-KW"/>
</dbReference>
<dbReference type="Proteomes" id="UP001153636">
    <property type="component" value="Chromosome 22"/>
</dbReference>
<gene>
    <name evidence="8" type="ORF">PSYICH_LOCUS8238</name>
</gene>
<evidence type="ECO:0000313" key="8">
    <source>
        <dbReference type="EMBL" id="CAH1107627.1"/>
    </source>
</evidence>
<keyword evidence="3" id="KW-0547">Nucleotide-binding</keyword>
<comment type="similarity">
    <text evidence="1">Belongs to the tubulin--tyrosine ligase family.</text>
</comment>
<comment type="catalytic activity">
    <reaction evidence="6">
        <text>L-glutamyl-[protein] + L-glutamate + ATP = gamma-L-glutamyl-L-glutamyl-[protein] + ADP + phosphate + H(+)</text>
        <dbReference type="Rhea" id="RHEA:60144"/>
        <dbReference type="Rhea" id="RHEA-COMP:10208"/>
        <dbReference type="Rhea" id="RHEA-COMP:15517"/>
        <dbReference type="ChEBI" id="CHEBI:15378"/>
        <dbReference type="ChEBI" id="CHEBI:29973"/>
        <dbReference type="ChEBI" id="CHEBI:29985"/>
        <dbReference type="ChEBI" id="CHEBI:30616"/>
        <dbReference type="ChEBI" id="CHEBI:43474"/>
        <dbReference type="ChEBI" id="CHEBI:143622"/>
        <dbReference type="ChEBI" id="CHEBI:456216"/>
    </reaction>
    <physiologicalReaction direction="left-to-right" evidence="6">
        <dbReference type="Rhea" id="RHEA:60145"/>
    </physiologicalReaction>
</comment>
<dbReference type="AlphaFoldDB" id="A0A9P0CZP8"/>
<reference evidence="8" key="1">
    <citation type="submission" date="2022-01" db="EMBL/GenBank/DDBJ databases">
        <authorList>
            <person name="King R."/>
        </authorList>
    </citation>
    <scope>NUCLEOTIDE SEQUENCE</scope>
</reference>
<dbReference type="GO" id="GO:0000226">
    <property type="term" value="P:microtubule cytoskeleton organization"/>
    <property type="evidence" value="ECO:0007669"/>
    <property type="project" value="TreeGrafter"/>
</dbReference>
<name>A0A9P0CZP8_9CUCU</name>
<proteinExistence type="inferred from homology"/>
<evidence type="ECO:0000256" key="4">
    <source>
        <dbReference type="ARBA" id="ARBA00022840"/>
    </source>
</evidence>
<dbReference type="GO" id="GO:0015631">
    <property type="term" value="F:tubulin binding"/>
    <property type="evidence" value="ECO:0007669"/>
    <property type="project" value="TreeGrafter"/>
</dbReference>
<dbReference type="EMBL" id="OV651834">
    <property type="protein sequence ID" value="CAH1107627.1"/>
    <property type="molecule type" value="Genomic_DNA"/>
</dbReference>
<feature type="compositionally biased region" description="Basic and acidic residues" evidence="7">
    <location>
        <begin position="21"/>
        <end position="39"/>
    </location>
</feature>
<evidence type="ECO:0000256" key="3">
    <source>
        <dbReference type="ARBA" id="ARBA00022741"/>
    </source>
</evidence>
<evidence type="ECO:0000256" key="7">
    <source>
        <dbReference type="SAM" id="MobiDB-lite"/>
    </source>
</evidence>
<dbReference type="GO" id="GO:0070740">
    <property type="term" value="F:tubulin-glutamic acid ligase activity"/>
    <property type="evidence" value="ECO:0007669"/>
    <property type="project" value="TreeGrafter"/>
</dbReference>
<feature type="compositionally biased region" description="Low complexity" evidence="7">
    <location>
        <begin position="7"/>
        <end position="20"/>
    </location>
</feature>